<evidence type="ECO:0000313" key="1">
    <source>
        <dbReference type="EMBL" id="SMX98408.1"/>
    </source>
</evidence>
<dbReference type="Proteomes" id="UP000234498">
    <property type="component" value="Unassembled WGS sequence"/>
</dbReference>
<proteinExistence type="predicted"/>
<name>A0A2H1KFN9_BRELN</name>
<dbReference type="OrthoDB" id="4933377at2"/>
<organism evidence="1 2">
    <name type="scientific">Brevibacterium linens</name>
    <dbReference type="NCBI Taxonomy" id="1703"/>
    <lineage>
        <taxon>Bacteria</taxon>
        <taxon>Bacillati</taxon>
        <taxon>Actinomycetota</taxon>
        <taxon>Actinomycetes</taxon>
        <taxon>Micrococcales</taxon>
        <taxon>Brevibacteriaceae</taxon>
        <taxon>Brevibacterium</taxon>
    </lineage>
</organism>
<reference evidence="1 2" key="1">
    <citation type="submission" date="2017-03" db="EMBL/GenBank/DDBJ databases">
        <authorList>
            <person name="Afonso C.L."/>
            <person name="Miller P.J."/>
            <person name="Scott M.A."/>
            <person name="Spackman E."/>
            <person name="Goraichik I."/>
            <person name="Dimitrov K.M."/>
            <person name="Suarez D.L."/>
            <person name="Swayne D.E."/>
        </authorList>
    </citation>
    <scope>NUCLEOTIDE SEQUENCE [LARGE SCALE GENOMIC DNA]</scope>
    <source>
        <strain evidence="1 2">Mu101</strain>
    </source>
</reference>
<evidence type="ECO:0000313" key="2">
    <source>
        <dbReference type="Proteomes" id="UP000234498"/>
    </source>
</evidence>
<accession>A0A2H1KFN9</accession>
<protein>
    <submittedName>
        <fullName evidence="1">Uncharacterized protein</fullName>
    </submittedName>
</protein>
<sequence>MTVIAPIRYYQGRVAYPSRQQLDQAKANLDLDFGDGDRPTEDVDCTHLQRITVRGPSAQIRQLDEQARQKFFDYIGYKRGFRVLTHDTATDSNHGEAVIRHEIVYVVESRPTKGYVKLTLKSEVPPEEASGADSSEWFDGLFSGMGEVFKRR</sequence>
<dbReference type="AlphaFoldDB" id="A0A2H1KFN9"/>
<gene>
    <name evidence="1" type="ORF">BLIN101_03291</name>
</gene>
<dbReference type="EMBL" id="FXZA01000035">
    <property type="protein sequence ID" value="SMX98408.1"/>
    <property type="molecule type" value="Genomic_DNA"/>
</dbReference>
<dbReference type="RefSeq" id="WP_101596722.1">
    <property type="nucleotide sequence ID" value="NZ_FXZA01000035.1"/>
</dbReference>